<dbReference type="PANTHER" id="PTHR10151:SF120">
    <property type="entry name" value="BIS(5'-ADENOSYL)-TRIPHOSPHATASE"/>
    <property type="match status" value="1"/>
</dbReference>
<protein>
    <submittedName>
        <fullName evidence="1">Uncharacterized protein</fullName>
    </submittedName>
</protein>
<dbReference type="CDD" id="cd16018">
    <property type="entry name" value="Enpp"/>
    <property type="match status" value="1"/>
</dbReference>
<feature type="non-terminal residue" evidence="1">
    <location>
        <position position="144"/>
    </location>
</feature>
<dbReference type="InterPro" id="IPR002591">
    <property type="entry name" value="Phosphodiest/P_Trfase"/>
</dbReference>
<dbReference type="AlphaFoldDB" id="A0A382Q883"/>
<evidence type="ECO:0000313" key="1">
    <source>
        <dbReference type="EMBL" id="SVC80441.1"/>
    </source>
</evidence>
<dbReference type="Gene3D" id="3.40.720.10">
    <property type="entry name" value="Alkaline Phosphatase, subunit A"/>
    <property type="match status" value="1"/>
</dbReference>
<name>A0A382Q883_9ZZZZ</name>
<dbReference type="GO" id="GO:0016787">
    <property type="term" value="F:hydrolase activity"/>
    <property type="evidence" value="ECO:0007669"/>
    <property type="project" value="UniProtKB-ARBA"/>
</dbReference>
<dbReference type="SUPFAM" id="SSF53649">
    <property type="entry name" value="Alkaline phosphatase-like"/>
    <property type="match status" value="1"/>
</dbReference>
<dbReference type="InterPro" id="IPR017850">
    <property type="entry name" value="Alkaline_phosphatase_core_sf"/>
</dbReference>
<dbReference type="PANTHER" id="PTHR10151">
    <property type="entry name" value="ECTONUCLEOTIDE PYROPHOSPHATASE/PHOSPHODIESTERASE"/>
    <property type="match status" value="1"/>
</dbReference>
<reference evidence="1" key="1">
    <citation type="submission" date="2018-05" db="EMBL/GenBank/DDBJ databases">
        <authorList>
            <person name="Lanie J.A."/>
            <person name="Ng W.-L."/>
            <person name="Kazmierczak K.M."/>
            <person name="Andrzejewski T.M."/>
            <person name="Davidsen T.M."/>
            <person name="Wayne K.J."/>
            <person name="Tettelin H."/>
            <person name="Glass J.I."/>
            <person name="Rusch D."/>
            <person name="Podicherti R."/>
            <person name="Tsui H.-C.T."/>
            <person name="Winkler M.E."/>
        </authorList>
    </citation>
    <scope>NUCLEOTIDE SEQUENCE</scope>
</reference>
<gene>
    <name evidence="1" type="ORF">METZ01_LOCUS333295</name>
</gene>
<dbReference type="EMBL" id="UINC01111894">
    <property type="protein sequence ID" value="SVC80441.1"/>
    <property type="molecule type" value="Genomic_DNA"/>
</dbReference>
<organism evidence="1">
    <name type="scientific">marine metagenome</name>
    <dbReference type="NCBI Taxonomy" id="408172"/>
    <lineage>
        <taxon>unclassified sequences</taxon>
        <taxon>metagenomes</taxon>
        <taxon>ecological metagenomes</taxon>
    </lineage>
</organism>
<sequence length="144" mass="16583">MISFDGFRYDYMNFLDTPNLDYFEKMGVKADGLIPVFPSLTFPNHYSIATGSYADKHNITGNSFYDKSLKKKYSLYDRDAVQDPQFYKAEPIWITAEKQGIKSASFFWVGTEAPIKGISPSIFKYYNGDIPFKTRIDSVISWFS</sequence>
<accession>A0A382Q883</accession>
<proteinExistence type="predicted"/>
<dbReference type="Pfam" id="PF01663">
    <property type="entry name" value="Phosphodiest"/>
    <property type="match status" value="1"/>
</dbReference>